<evidence type="ECO:0000256" key="5">
    <source>
        <dbReference type="ARBA" id="ARBA00022801"/>
    </source>
</evidence>
<evidence type="ECO:0000256" key="7">
    <source>
        <dbReference type="SAM" id="SignalP"/>
    </source>
</evidence>
<keyword evidence="7" id="KW-0732">Signal</keyword>
<dbReference type="InterPro" id="IPR029058">
    <property type="entry name" value="AB_hydrolase_fold"/>
</dbReference>
<dbReference type="EMBL" id="BLJN01000003">
    <property type="protein sequence ID" value="GFE81411.1"/>
    <property type="molecule type" value="Genomic_DNA"/>
</dbReference>
<dbReference type="PROSITE" id="PS00708">
    <property type="entry name" value="PRO_ENDOPEP_SER"/>
    <property type="match status" value="1"/>
</dbReference>
<keyword evidence="4" id="KW-0645">Protease</keyword>
<dbReference type="SUPFAM" id="SSF50993">
    <property type="entry name" value="Peptidase/esterase 'gauge' domain"/>
    <property type="match status" value="1"/>
</dbReference>
<dbReference type="Gene3D" id="3.40.50.1820">
    <property type="entry name" value="alpha/beta hydrolase"/>
    <property type="match status" value="1"/>
</dbReference>
<dbReference type="EC" id="3.4.21.26" evidence="3"/>
<feature type="signal peptide" evidence="7">
    <location>
        <begin position="1"/>
        <end position="22"/>
    </location>
</feature>
<sequence>MQRKIQLLLPALLLLGACGVEPAKQASGDPAPLTASTPASMNPAFKYPATRRIDHIDTYHGTQVADPYRWLEEAESVDTKSWIQAQNALAQPYLESIPARERIKQRMTQLWNYERYDVPLKRGKRYFYLRNDGLQNQSVLYMTERLDAQPRVLLDPNQLSKDATVALGEFVPSPDGRIVAYSLSDGGTDWRTWHFRDVETGKDLPDVLRFIKFVPVAWTADSKSVYYARFPLKADGQGDDSKQREVFWHKLGADVAKDPLIFKVTDHPTRNPYVQISDDGRYVIFWLYDGSQSTGIYYRKLGRDGAPVGETVRLIDSFDANYQFIAEIDDVFYIRSNSGAPNAQVVAMPVNGKKETRVVVPAGPFSADEVSIVGRRIIVRYLQDAYSLVRVFDLDGKVQYDVKLPGLGTAQGFEGGVDDNETFFAYADFLTPMSISRLDLATGETQVFRAPKLAADTSQFVVKQVFYKSKDGTKVPMFIAHKKDLALTGQNFVQLYGYGGFNIAQQPSFSVPVLVWLEMGGVYAVANLRGGSEYGEAWHEAGTKLQKQNVFDDFIAAAEYLVAEKYTSPAKIAIRGRSNGGLLVGAALTQRPDLFGAALPAVGVLDMLRYHTPSANARQWSSDYGLSENEAEFRAQLAYSPLHNVHKVCYPPTLVTTADRDDRVVPWHSYKFAATLQEAQSCANPVMLRVETRAGHGAGKPVWMQIEDYADQWAFLVKSLHMEDAGLLSQRAGAGAN</sequence>
<protein>
    <recommendedName>
        <fullName evidence="3">prolyl oligopeptidase</fullName>
        <ecNumber evidence="3">3.4.21.26</ecNumber>
    </recommendedName>
</protein>
<evidence type="ECO:0000259" key="9">
    <source>
        <dbReference type="Pfam" id="PF02897"/>
    </source>
</evidence>
<dbReference type="InterPro" id="IPR002470">
    <property type="entry name" value="Peptidase_S9A"/>
</dbReference>
<evidence type="ECO:0000256" key="2">
    <source>
        <dbReference type="ARBA" id="ARBA00005228"/>
    </source>
</evidence>
<comment type="similarity">
    <text evidence="2">Belongs to the peptidase S9A family.</text>
</comment>
<dbReference type="InterPro" id="IPR001375">
    <property type="entry name" value="Peptidase_S9_cat"/>
</dbReference>
<dbReference type="FunFam" id="3.40.50.1820:FF:000005">
    <property type="entry name" value="Prolyl endopeptidase"/>
    <property type="match status" value="1"/>
</dbReference>
<feature type="domain" description="Peptidase S9 prolyl oligopeptidase catalytic" evidence="8">
    <location>
        <begin position="508"/>
        <end position="721"/>
    </location>
</feature>
<dbReference type="RefSeq" id="WP_202626792.1">
    <property type="nucleotide sequence ID" value="NZ_BLJN01000003.1"/>
</dbReference>
<dbReference type="SUPFAM" id="SSF53474">
    <property type="entry name" value="alpha/beta-Hydrolases"/>
    <property type="match status" value="1"/>
</dbReference>
<keyword evidence="5" id="KW-0378">Hydrolase</keyword>
<dbReference type="GO" id="GO:0005829">
    <property type="term" value="C:cytosol"/>
    <property type="evidence" value="ECO:0007669"/>
    <property type="project" value="TreeGrafter"/>
</dbReference>
<comment type="catalytic activity">
    <reaction evidence="1">
        <text>Hydrolysis of Pro-|-Xaa &gt;&gt; Ala-|-Xaa in oligopeptides.</text>
        <dbReference type="EC" id="3.4.21.26"/>
    </reaction>
</comment>
<organism evidence="10 11">
    <name type="scientific">Steroidobacter agaridevorans</name>
    <dbReference type="NCBI Taxonomy" id="2695856"/>
    <lineage>
        <taxon>Bacteria</taxon>
        <taxon>Pseudomonadati</taxon>
        <taxon>Pseudomonadota</taxon>
        <taxon>Gammaproteobacteria</taxon>
        <taxon>Steroidobacterales</taxon>
        <taxon>Steroidobacteraceae</taxon>
        <taxon>Steroidobacter</taxon>
    </lineage>
</organism>
<dbReference type="PRINTS" id="PR00862">
    <property type="entry name" value="PROLIGOPTASE"/>
</dbReference>
<dbReference type="PANTHER" id="PTHR42881">
    <property type="entry name" value="PROLYL ENDOPEPTIDASE"/>
    <property type="match status" value="1"/>
</dbReference>
<comment type="caution">
    <text evidence="10">The sequence shown here is derived from an EMBL/GenBank/DDBJ whole genome shotgun (WGS) entry which is preliminary data.</text>
</comment>
<evidence type="ECO:0000259" key="8">
    <source>
        <dbReference type="Pfam" id="PF00326"/>
    </source>
</evidence>
<dbReference type="PANTHER" id="PTHR42881:SF2">
    <property type="entry name" value="PROLYL ENDOPEPTIDASE"/>
    <property type="match status" value="1"/>
</dbReference>
<evidence type="ECO:0000313" key="10">
    <source>
        <dbReference type="EMBL" id="GFE81411.1"/>
    </source>
</evidence>
<dbReference type="PROSITE" id="PS51257">
    <property type="entry name" value="PROKAR_LIPOPROTEIN"/>
    <property type="match status" value="1"/>
</dbReference>
<evidence type="ECO:0000256" key="6">
    <source>
        <dbReference type="ARBA" id="ARBA00022825"/>
    </source>
</evidence>
<dbReference type="InterPro" id="IPR051167">
    <property type="entry name" value="Prolyl_oligopep/macrocyclase"/>
</dbReference>
<feature type="domain" description="Peptidase S9A N-terminal" evidence="9">
    <location>
        <begin position="48"/>
        <end position="449"/>
    </location>
</feature>
<evidence type="ECO:0000256" key="4">
    <source>
        <dbReference type="ARBA" id="ARBA00022670"/>
    </source>
</evidence>
<dbReference type="Pfam" id="PF00326">
    <property type="entry name" value="Peptidase_S9"/>
    <property type="match status" value="1"/>
</dbReference>
<dbReference type="Gene3D" id="2.130.10.120">
    <property type="entry name" value="Prolyl oligopeptidase, N-terminal domain"/>
    <property type="match status" value="1"/>
</dbReference>
<reference evidence="11" key="1">
    <citation type="submission" date="2020-01" db="EMBL/GenBank/DDBJ databases">
        <title>'Steroidobacter agaridevorans' sp. nov., agar-degrading bacteria isolated from rhizosphere soils.</title>
        <authorList>
            <person name="Ikenaga M."/>
            <person name="Kataoka M."/>
            <person name="Murouchi A."/>
            <person name="Katsuragi S."/>
            <person name="Sakai M."/>
        </authorList>
    </citation>
    <scope>NUCLEOTIDE SEQUENCE [LARGE SCALE GENOMIC DNA]</scope>
    <source>
        <strain evidence="11">YU21-B</strain>
    </source>
</reference>
<name>A0A829YF41_9GAMM</name>
<dbReference type="InterPro" id="IPR023302">
    <property type="entry name" value="Pept_S9A_N"/>
</dbReference>
<accession>A0A829YF41</accession>
<gene>
    <name evidence="10" type="ORF">GCM10011487_34110</name>
</gene>
<dbReference type="Proteomes" id="UP000445000">
    <property type="component" value="Unassembled WGS sequence"/>
</dbReference>
<dbReference type="AlphaFoldDB" id="A0A829YF41"/>
<evidence type="ECO:0000313" key="11">
    <source>
        <dbReference type="Proteomes" id="UP000445000"/>
    </source>
</evidence>
<proteinExistence type="inferred from homology"/>
<evidence type="ECO:0000256" key="1">
    <source>
        <dbReference type="ARBA" id="ARBA00001070"/>
    </source>
</evidence>
<dbReference type="Pfam" id="PF02897">
    <property type="entry name" value="Peptidase_S9_N"/>
    <property type="match status" value="1"/>
</dbReference>
<feature type="chain" id="PRO_5032903030" description="prolyl oligopeptidase" evidence="7">
    <location>
        <begin position="23"/>
        <end position="737"/>
    </location>
</feature>
<keyword evidence="6" id="KW-0720">Serine protease</keyword>
<keyword evidence="11" id="KW-1185">Reference proteome</keyword>
<dbReference type="GO" id="GO:0006508">
    <property type="term" value="P:proteolysis"/>
    <property type="evidence" value="ECO:0007669"/>
    <property type="project" value="UniProtKB-KW"/>
</dbReference>
<dbReference type="InterPro" id="IPR002471">
    <property type="entry name" value="Pept_S9_AS"/>
</dbReference>
<evidence type="ECO:0000256" key="3">
    <source>
        <dbReference type="ARBA" id="ARBA00011897"/>
    </source>
</evidence>
<dbReference type="GO" id="GO:0004252">
    <property type="term" value="F:serine-type endopeptidase activity"/>
    <property type="evidence" value="ECO:0007669"/>
    <property type="project" value="UniProtKB-EC"/>
</dbReference>
<dbReference type="GO" id="GO:0070012">
    <property type="term" value="F:oligopeptidase activity"/>
    <property type="evidence" value="ECO:0007669"/>
    <property type="project" value="TreeGrafter"/>
</dbReference>